<protein>
    <submittedName>
        <fullName evidence="3">Putative ATPase</fullName>
    </submittedName>
</protein>
<organism evidence="3 4">
    <name type="scientific">Klebsiella pneumoniae</name>
    <dbReference type="NCBI Taxonomy" id="573"/>
    <lineage>
        <taxon>Bacteria</taxon>
        <taxon>Pseudomonadati</taxon>
        <taxon>Pseudomonadota</taxon>
        <taxon>Gammaproteobacteria</taxon>
        <taxon>Enterobacterales</taxon>
        <taxon>Enterobacteriaceae</taxon>
        <taxon>Klebsiella/Raoultella group</taxon>
        <taxon>Klebsiella</taxon>
        <taxon>Klebsiella pneumoniae complex</taxon>
    </lineage>
</organism>
<dbReference type="PANTHER" id="PTHR12169:SF6">
    <property type="entry name" value="AFG1-LIKE ATPASE"/>
    <property type="match status" value="1"/>
</dbReference>
<dbReference type="GO" id="GO:0016887">
    <property type="term" value="F:ATP hydrolysis activity"/>
    <property type="evidence" value="ECO:0007669"/>
    <property type="project" value="InterPro"/>
</dbReference>
<dbReference type="GO" id="GO:0005737">
    <property type="term" value="C:cytoplasm"/>
    <property type="evidence" value="ECO:0007669"/>
    <property type="project" value="TreeGrafter"/>
</dbReference>
<sequence length="469" mass="52059">MLNNGCVPSESGPTEVTADFRFTRVMAEQAARARLTLDDDQLSLIARLDALGQQLVSTTGRPQGVYVWGRTGRGKSFILDHFFASLPLAARRRVHFHHFFRELHQRLNAPGAPDLQTVMRQMTSGCRLLCFDEFHLHDPGDAMLIKALLEHLFQHGIVLLATSNYPPEMLLPNPLYHDRFLPSIALIRAHLTVVALNGEEDYRERHLSQDNAFCSGRMWVNPNAQQRQLYDLPSLPGEPVSLTVGYRTLLAAAASPALLHFTFTQLCQAATAVMDYLTLCESYAVWLLDEVPPLATVGPAAQQRFINVIDVLYEKQIRLLLVTRCDLETLVAGVELEDIQRTRSRLPTAAAGGIRKTPRREPGRGDYRSKRSRFITLVQAATKSCTSFCCPSAQAYTSARARSTELEPNTRSTRVALYFASPVLRSLPVNSSALSSAAFQTVAISSRLTKKSLLSTPTRSVNTPCLLPS</sequence>
<dbReference type="Proteomes" id="UP000251721">
    <property type="component" value="Unassembled WGS sequence"/>
</dbReference>
<dbReference type="InterPro" id="IPR005654">
    <property type="entry name" value="ATPase_AFG1-like"/>
</dbReference>
<dbReference type="Gene3D" id="3.40.50.300">
    <property type="entry name" value="P-loop containing nucleotide triphosphate hydrolases"/>
    <property type="match status" value="1"/>
</dbReference>
<reference evidence="3 4" key="1">
    <citation type="submission" date="2018-06" db="EMBL/GenBank/DDBJ databases">
        <authorList>
            <consortium name="Pathogen Informatics"/>
            <person name="Doyle S."/>
        </authorList>
    </citation>
    <scope>NUCLEOTIDE SEQUENCE [LARGE SCALE GENOMIC DNA]</scope>
    <source>
        <strain evidence="3 4">NCTC13465</strain>
    </source>
</reference>
<accession>A0A2X3FTK1</accession>
<keyword evidence="1" id="KW-0547">Nucleotide-binding</keyword>
<dbReference type="EMBL" id="UAWQ01000001">
    <property type="protein sequence ID" value="SQC28059.1"/>
    <property type="molecule type" value="Genomic_DNA"/>
</dbReference>
<dbReference type="PANTHER" id="PTHR12169">
    <property type="entry name" value="ATPASE N2B"/>
    <property type="match status" value="1"/>
</dbReference>
<dbReference type="Pfam" id="PF03969">
    <property type="entry name" value="AFG1_ATPase"/>
    <property type="match status" value="1"/>
</dbReference>
<dbReference type="GO" id="GO:0005524">
    <property type="term" value="F:ATP binding"/>
    <property type="evidence" value="ECO:0007669"/>
    <property type="project" value="UniProtKB-KW"/>
</dbReference>
<dbReference type="NCBIfam" id="NF040713">
    <property type="entry name" value="ZapE"/>
    <property type="match status" value="1"/>
</dbReference>
<keyword evidence="2" id="KW-0067">ATP-binding</keyword>
<evidence type="ECO:0000313" key="4">
    <source>
        <dbReference type="Proteomes" id="UP000251721"/>
    </source>
</evidence>
<dbReference type="InterPro" id="IPR027417">
    <property type="entry name" value="P-loop_NTPase"/>
</dbReference>
<dbReference type="GO" id="GO:0051301">
    <property type="term" value="P:cell division"/>
    <property type="evidence" value="ECO:0007669"/>
    <property type="project" value="TreeGrafter"/>
</dbReference>
<evidence type="ECO:0000256" key="2">
    <source>
        <dbReference type="ARBA" id="ARBA00022840"/>
    </source>
</evidence>
<dbReference type="SUPFAM" id="SSF52540">
    <property type="entry name" value="P-loop containing nucleoside triphosphate hydrolases"/>
    <property type="match status" value="1"/>
</dbReference>
<gene>
    <name evidence="3" type="primary">yhcM_1</name>
    <name evidence="3" type="ORF">NCTC13465_00104</name>
</gene>
<dbReference type="GO" id="GO:0032153">
    <property type="term" value="C:cell division site"/>
    <property type="evidence" value="ECO:0007669"/>
    <property type="project" value="TreeGrafter"/>
</dbReference>
<dbReference type="AlphaFoldDB" id="A0A2X3FTK1"/>
<evidence type="ECO:0000256" key="1">
    <source>
        <dbReference type="ARBA" id="ARBA00022741"/>
    </source>
</evidence>
<proteinExistence type="predicted"/>
<name>A0A2X3FTK1_KLEPN</name>
<evidence type="ECO:0000313" key="3">
    <source>
        <dbReference type="EMBL" id="SQC28059.1"/>
    </source>
</evidence>